<proteinExistence type="predicted"/>
<dbReference type="InterPro" id="IPR020558">
    <property type="entry name" value="DiOHA_6PGluconate_deHydtase_CS"/>
</dbReference>
<feature type="domain" description="Dihydroxy-acid/6-phosphogluconate dehydratase N-terminal" evidence="4">
    <location>
        <begin position="44"/>
        <end position="355"/>
    </location>
</feature>
<sequence>MTDKEKRLAALRSRRWLAPDDIRSFAHRQRLLQMGLRREEFMTRPIVAVINTWSDLSPCHAHLRERAESVKRGILEAGGLPFELPAMSLGEVMVKPTAMAYRNFLAMETEELLRSLPIDGAVLMGGCDKTTPGLLMGAISADLPCIYVPAGPMLNDRYKGQRVGAGTHTKTFWNDYVVGKVSQPEWVALEARMTRSPGTCNTMGTASTMTSITEAMGFSLPGASSIPAMDAAHPRMAAASGARIVDMIWEDLRPRRLLTADSVRNAIAVHMALGGSTNAVVHLIAIAGRAGIPLTLQQYIEAGGDIPVLANLYPTGDHLMEDFYYAGGLPALLKELAPRLHLECLTATGRTLGENIESAVNLDPEVIRPLSSPVVQAQALAVLRGNLAPSGAVIKPSAASERLLEHTGPALVFDSMEDMTRRIHDPELAVDENTVLVLRNGGPVGASGMPEWGNLPIPKKLLEAGVHDIVRISDSRMSGTHAGTCVLHVSPEAAVGGPLALVRTGDMIRLDVPAGRLDVLLDEAQLEERRQQWKPPKTDRKRGYLRLYVEHVSQADQGCDFDFLSGWQEPDEPVIF</sequence>
<comment type="caution">
    <text evidence="6">The sequence shown here is derived from an EMBL/GenBank/DDBJ whole genome shotgun (WGS) entry which is preliminary data.</text>
</comment>
<dbReference type="InterPro" id="IPR052352">
    <property type="entry name" value="Sugar_Degrad_Dehydratases"/>
</dbReference>
<accession>A0ABV8P3Y6</accession>
<evidence type="ECO:0000313" key="6">
    <source>
        <dbReference type="EMBL" id="MFC4203271.1"/>
    </source>
</evidence>
<evidence type="ECO:0000256" key="2">
    <source>
        <dbReference type="ARBA" id="ARBA00023004"/>
    </source>
</evidence>
<protein>
    <submittedName>
        <fullName evidence="6">L-arabinonate dehydratase</fullName>
        <ecNumber evidence="6">4.2.1.9</ecNumber>
    </submittedName>
</protein>
<evidence type="ECO:0000313" key="7">
    <source>
        <dbReference type="Proteomes" id="UP001595848"/>
    </source>
</evidence>
<dbReference type="Proteomes" id="UP001595848">
    <property type="component" value="Unassembled WGS sequence"/>
</dbReference>
<name>A0ABV8P3Y6_9BURK</name>
<dbReference type="InterPro" id="IPR000581">
    <property type="entry name" value="ILV_EDD_N"/>
</dbReference>
<evidence type="ECO:0000256" key="3">
    <source>
        <dbReference type="ARBA" id="ARBA00023014"/>
    </source>
</evidence>
<dbReference type="InterPro" id="IPR056740">
    <property type="entry name" value="ILV_EDD_C"/>
</dbReference>
<dbReference type="PANTHER" id="PTHR43183:SF2">
    <property type="entry name" value="DIHYDROXY-ACID DEHYDRATASE"/>
    <property type="match status" value="1"/>
</dbReference>
<keyword evidence="7" id="KW-1185">Reference proteome</keyword>
<dbReference type="Pfam" id="PF00920">
    <property type="entry name" value="ILVD_EDD_N"/>
    <property type="match status" value="1"/>
</dbReference>
<organism evidence="6 7">
    <name type="scientific">Candidimonas humi</name>
    <dbReference type="NCBI Taxonomy" id="683355"/>
    <lineage>
        <taxon>Bacteria</taxon>
        <taxon>Pseudomonadati</taxon>
        <taxon>Pseudomonadota</taxon>
        <taxon>Betaproteobacteria</taxon>
        <taxon>Burkholderiales</taxon>
        <taxon>Alcaligenaceae</taxon>
        <taxon>Candidimonas</taxon>
    </lineage>
</organism>
<dbReference type="EC" id="4.2.1.9" evidence="6"/>
<dbReference type="RefSeq" id="WP_217963711.1">
    <property type="nucleotide sequence ID" value="NZ_JAHTBN010000002.1"/>
</dbReference>
<keyword evidence="1" id="KW-0479">Metal-binding</keyword>
<gene>
    <name evidence="6" type="primary">araD</name>
    <name evidence="6" type="ORF">ACFOY1_20150</name>
</gene>
<feature type="domain" description="Dihydroxy-acid/6-phosphogluconate dehydratase C-terminal" evidence="5">
    <location>
        <begin position="365"/>
        <end position="559"/>
    </location>
</feature>
<evidence type="ECO:0000256" key="1">
    <source>
        <dbReference type="ARBA" id="ARBA00022723"/>
    </source>
</evidence>
<dbReference type="PANTHER" id="PTHR43183">
    <property type="entry name" value="HYPOTHETICAL DIHYDROXYACID DEHYDRATASE (EUROFUNG)-RELATED"/>
    <property type="match status" value="1"/>
</dbReference>
<dbReference type="EMBL" id="JBHSBV010000010">
    <property type="protein sequence ID" value="MFC4203271.1"/>
    <property type="molecule type" value="Genomic_DNA"/>
</dbReference>
<dbReference type="NCBIfam" id="NF009559">
    <property type="entry name" value="PRK13016.1"/>
    <property type="match status" value="1"/>
</dbReference>
<evidence type="ECO:0000259" key="5">
    <source>
        <dbReference type="Pfam" id="PF24877"/>
    </source>
</evidence>
<reference evidence="7" key="1">
    <citation type="journal article" date="2019" name="Int. J. Syst. Evol. Microbiol.">
        <title>The Global Catalogue of Microorganisms (GCM) 10K type strain sequencing project: providing services to taxonomists for standard genome sequencing and annotation.</title>
        <authorList>
            <consortium name="The Broad Institute Genomics Platform"/>
            <consortium name="The Broad Institute Genome Sequencing Center for Infectious Disease"/>
            <person name="Wu L."/>
            <person name="Ma J."/>
        </authorList>
    </citation>
    <scope>NUCLEOTIDE SEQUENCE [LARGE SCALE GENOMIC DNA]</scope>
    <source>
        <strain evidence="7">LMG 24813</strain>
    </source>
</reference>
<keyword evidence="2" id="KW-0408">Iron</keyword>
<dbReference type="GO" id="GO:0004160">
    <property type="term" value="F:dihydroxy-acid dehydratase activity"/>
    <property type="evidence" value="ECO:0007669"/>
    <property type="project" value="UniProtKB-EC"/>
</dbReference>
<dbReference type="Pfam" id="PF24877">
    <property type="entry name" value="ILV_EDD_C"/>
    <property type="match status" value="1"/>
</dbReference>
<keyword evidence="3" id="KW-0411">Iron-sulfur</keyword>
<dbReference type="NCBIfam" id="NF004784">
    <property type="entry name" value="PRK06131.1"/>
    <property type="match status" value="1"/>
</dbReference>
<evidence type="ECO:0000259" key="4">
    <source>
        <dbReference type="Pfam" id="PF00920"/>
    </source>
</evidence>
<keyword evidence="6" id="KW-0456">Lyase</keyword>
<dbReference type="PROSITE" id="PS00886">
    <property type="entry name" value="ILVD_EDD_1"/>
    <property type="match status" value="1"/>
</dbReference>
<dbReference type="NCBIfam" id="NF009560">
    <property type="entry name" value="PRK13017.1"/>
    <property type="match status" value="1"/>
</dbReference>